<proteinExistence type="predicted"/>
<keyword evidence="1" id="KW-0732">Signal</keyword>
<dbReference type="Proteomes" id="UP000542111">
    <property type="component" value="Unassembled WGS sequence"/>
</dbReference>
<dbReference type="InterPro" id="IPR010546">
    <property type="entry name" value="DUF1120"/>
</dbReference>
<evidence type="ECO:0000313" key="3">
    <source>
        <dbReference type="Proteomes" id="UP000542111"/>
    </source>
</evidence>
<dbReference type="Pfam" id="PF06551">
    <property type="entry name" value="DUF1120"/>
    <property type="match status" value="1"/>
</dbReference>
<comment type="caution">
    <text evidence="2">The sequence shown here is derived from an EMBL/GenBank/DDBJ whole genome shotgun (WGS) entry which is preliminary data.</text>
</comment>
<name>A0A7Y1MN27_9PSED</name>
<feature type="chain" id="PRO_5030999507" evidence="1">
    <location>
        <begin position="23"/>
        <end position="211"/>
    </location>
</feature>
<dbReference type="EMBL" id="JAAQYP010000010">
    <property type="protein sequence ID" value="NNA95156.1"/>
    <property type="molecule type" value="Genomic_DNA"/>
</dbReference>
<protein>
    <submittedName>
        <fullName evidence="2">DUF1120 domain-containing protein</fullName>
    </submittedName>
</protein>
<gene>
    <name evidence="2" type="ORF">HBO33_08270</name>
</gene>
<dbReference type="OrthoDB" id="6602106at2"/>
<sequence length="211" mass="22074">MNKSLNLVGVALLLASATSAFAASSVDLTVKGLITPSACTPGLSGNGVVDFGKISAKDLKPDSATRLADKTVQLTVSCEASTLFAIKPTDNRAGSSSSGNIAYGLGLINGNEKLGRYYLTFINPVSDIPLTALYSSDNGATWREHLDDEAAIPSQLYAFGNRGEDFVWAPQPLQNVMVGIALNTAIAPTNTLTLTSEVPMDGSTTLEVIYL</sequence>
<reference evidence="2 3" key="1">
    <citation type="journal article" date="2020" name="Front. Microbiol.">
        <title>Genetic Organization of the aprX-lipA2 Operon Affects the Proteolytic Potential of Pseudomonas Species in Milk.</title>
        <authorList>
            <person name="Maier C."/>
            <person name="Huptas C."/>
            <person name="von Neubeck M."/>
            <person name="Scherer S."/>
            <person name="Wenning M."/>
            <person name="Lucking G."/>
        </authorList>
    </citation>
    <scope>NUCLEOTIDE SEQUENCE [LARGE SCALE GENOMIC DNA]</scope>
    <source>
        <strain evidence="2 3">G4779</strain>
    </source>
</reference>
<organism evidence="2 3">
    <name type="scientific">Pseudomonas gessardii</name>
    <dbReference type="NCBI Taxonomy" id="78544"/>
    <lineage>
        <taxon>Bacteria</taxon>
        <taxon>Pseudomonadati</taxon>
        <taxon>Pseudomonadota</taxon>
        <taxon>Gammaproteobacteria</taxon>
        <taxon>Pseudomonadales</taxon>
        <taxon>Pseudomonadaceae</taxon>
        <taxon>Pseudomonas</taxon>
    </lineage>
</organism>
<dbReference type="GeneID" id="70103815"/>
<dbReference type="RefSeq" id="WP_076962350.1">
    <property type="nucleotide sequence ID" value="NZ_CBCRYT010000085.1"/>
</dbReference>
<feature type="signal peptide" evidence="1">
    <location>
        <begin position="1"/>
        <end position="22"/>
    </location>
</feature>
<accession>A0A7Y1MN27</accession>
<dbReference type="AlphaFoldDB" id="A0A7Y1MN27"/>
<evidence type="ECO:0000313" key="2">
    <source>
        <dbReference type="EMBL" id="NNA95156.1"/>
    </source>
</evidence>
<evidence type="ECO:0000256" key="1">
    <source>
        <dbReference type="SAM" id="SignalP"/>
    </source>
</evidence>